<dbReference type="Gene3D" id="3.40.50.300">
    <property type="entry name" value="P-loop containing nucleotide triphosphate hydrolases"/>
    <property type="match status" value="1"/>
</dbReference>
<evidence type="ECO:0000259" key="1">
    <source>
        <dbReference type="Pfam" id="PF13614"/>
    </source>
</evidence>
<accession>A0ABN3AKJ6</accession>
<comment type="caution">
    <text evidence="2">The sequence shown here is derived from an EMBL/GenBank/DDBJ whole genome shotgun (WGS) entry which is preliminary data.</text>
</comment>
<proteinExistence type="predicted"/>
<dbReference type="SUPFAM" id="SSF52540">
    <property type="entry name" value="P-loop containing nucleoside triphosphate hydrolases"/>
    <property type="match status" value="1"/>
</dbReference>
<dbReference type="Pfam" id="PF13614">
    <property type="entry name" value="AAA_31"/>
    <property type="match status" value="1"/>
</dbReference>
<dbReference type="InterPro" id="IPR011006">
    <property type="entry name" value="CheY-like_superfamily"/>
</dbReference>
<feature type="domain" description="AAA" evidence="1">
    <location>
        <begin position="144"/>
        <end position="280"/>
    </location>
</feature>
<name>A0ABN3AKJ6_9MICO</name>
<dbReference type="Proteomes" id="UP001501599">
    <property type="component" value="Unassembled WGS sequence"/>
</dbReference>
<dbReference type="Gene3D" id="3.40.50.2300">
    <property type="match status" value="1"/>
</dbReference>
<dbReference type="PANTHER" id="PTHR43384:SF13">
    <property type="entry name" value="SLR0110 PROTEIN"/>
    <property type="match status" value="1"/>
</dbReference>
<dbReference type="RefSeq" id="WP_344339435.1">
    <property type="nucleotide sequence ID" value="NZ_BAAAQT010000001.1"/>
</dbReference>
<reference evidence="2 3" key="1">
    <citation type="journal article" date="2019" name="Int. J. Syst. Evol. Microbiol.">
        <title>The Global Catalogue of Microorganisms (GCM) 10K type strain sequencing project: providing services to taxonomists for standard genome sequencing and annotation.</title>
        <authorList>
            <consortium name="The Broad Institute Genomics Platform"/>
            <consortium name="The Broad Institute Genome Sequencing Center for Infectious Disease"/>
            <person name="Wu L."/>
            <person name="Ma J."/>
        </authorList>
    </citation>
    <scope>NUCLEOTIDE SEQUENCE [LARGE SCALE GENOMIC DNA]</scope>
    <source>
        <strain evidence="2 3">JCM 16026</strain>
    </source>
</reference>
<protein>
    <submittedName>
        <fullName evidence="2">AAA family ATPase</fullName>
    </submittedName>
</protein>
<dbReference type="SUPFAM" id="SSF52172">
    <property type="entry name" value="CheY-like"/>
    <property type="match status" value="1"/>
</dbReference>
<dbReference type="InterPro" id="IPR050625">
    <property type="entry name" value="ParA/MinD_ATPase"/>
</dbReference>
<sequence>MSNVLVVTDASDLHGRAHDAAGGACMAVPSHPMPVDPRHLLSLTGSTVVPDVVIVDASRSAAEALALAARIDRELPATGVVLVGDPVELSVDAMRAGVRDVLRPGVEADELRATIERVAAAVGLRVAAPAAPVAQPTMLAAPGRVLSVLSPKGGAGKTTISTNLAVALAKGDPGSVVLVDLDLQFGDVATALGIDPDYTLDDVVRGTALSDPIALKSHLAQHASGLSVLCAPESPAAAERIGPEQVSALLVALSHQFRHVVVDTPPGLDGTTLAALDHTTDPLLLTTFDVPGARGLAKEMAALRELGMLTHARQVVLNFANPGSGLSVRDVEATIQSKVDLTIPHSKAATAAMNMGEPIVLRRPRDPIARQMGRLAAYYRAADQRRASGRHRAAA</sequence>
<dbReference type="PANTHER" id="PTHR43384">
    <property type="entry name" value="SEPTUM SITE-DETERMINING PROTEIN MIND HOMOLOG, CHLOROPLASTIC-RELATED"/>
    <property type="match status" value="1"/>
</dbReference>
<dbReference type="InterPro" id="IPR027417">
    <property type="entry name" value="P-loop_NTPase"/>
</dbReference>
<dbReference type="InterPro" id="IPR025669">
    <property type="entry name" value="AAA_dom"/>
</dbReference>
<evidence type="ECO:0000313" key="2">
    <source>
        <dbReference type="EMBL" id="GAA2170749.1"/>
    </source>
</evidence>
<dbReference type="EMBL" id="BAAAQT010000001">
    <property type="protein sequence ID" value="GAA2170749.1"/>
    <property type="molecule type" value="Genomic_DNA"/>
</dbReference>
<keyword evidence="3" id="KW-1185">Reference proteome</keyword>
<evidence type="ECO:0000313" key="3">
    <source>
        <dbReference type="Proteomes" id="UP001501599"/>
    </source>
</evidence>
<organism evidence="2 3">
    <name type="scientific">Agrococcus versicolor</name>
    <dbReference type="NCBI Taxonomy" id="501482"/>
    <lineage>
        <taxon>Bacteria</taxon>
        <taxon>Bacillati</taxon>
        <taxon>Actinomycetota</taxon>
        <taxon>Actinomycetes</taxon>
        <taxon>Micrococcales</taxon>
        <taxon>Microbacteriaceae</taxon>
        <taxon>Agrococcus</taxon>
    </lineage>
</organism>
<gene>
    <name evidence="2" type="ORF">GCM10009846_02220</name>
</gene>